<gene>
    <name evidence="2" type="ORF">ICL16_22835</name>
</gene>
<dbReference type="EMBL" id="JACXAE010000072">
    <property type="protein sequence ID" value="MBD2774825.1"/>
    <property type="molecule type" value="Genomic_DNA"/>
</dbReference>
<dbReference type="InterPro" id="IPR025587">
    <property type="entry name" value="DUF4351"/>
</dbReference>
<feature type="domain" description="DUF4351" evidence="1">
    <location>
        <begin position="7"/>
        <end position="66"/>
    </location>
</feature>
<name>A0A8J7CFF8_9CYAN</name>
<accession>A0A8J7CFF8</accession>
<dbReference type="Proteomes" id="UP000629098">
    <property type="component" value="Unassembled WGS sequence"/>
</dbReference>
<evidence type="ECO:0000259" key="1">
    <source>
        <dbReference type="Pfam" id="PF14261"/>
    </source>
</evidence>
<dbReference type="Pfam" id="PF14261">
    <property type="entry name" value="DUF4351"/>
    <property type="match status" value="1"/>
</dbReference>
<keyword evidence="3" id="KW-1185">Reference proteome</keyword>
<evidence type="ECO:0000313" key="2">
    <source>
        <dbReference type="EMBL" id="MBD2774825.1"/>
    </source>
</evidence>
<reference evidence="2" key="1">
    <citation type="submission" date="2020-09" db="EMBL/GenBank/DDBJ databases">
        <title>Iningainema tapete sp. nov. (Scytonemataceae, Cyanobacteria) from greenhouses in central Florida (USA) produces two types of nodularin with biosynthetic potential for microcystin-LR and anabaenopeptins.</title>
        <authorList>
            <person name="Berthold D.E."/>
            <person name="Lefler F.W."/>
            <person name="Huang I.-S."/>
            <person name="Abdulla H."/>
            <person name="Zimba P.V."/>
            <person name="Laughinghouse H.D. IV."/>
        </authorList>
    </citation>
    <scope>NUCLEOTIDE SEQUENCE</scope>
    <source>
        <strain evidence="2">BLCCT55</strain>
    </source>
</reference>
<comment type="caution">
    <text evidence="2">The sequence shown here is derived from an EMBL/GenBank/DDBJ whole genome shotgun (WGS) entry which is preliminary data.</text>
</comment>
<evidence type="ECO:0000313" key="3">
    <source>
        <dbReference type="Proteomes" id="UP000629098"/>
    </source>
</evidence>
<sequence>MFQDIIEEGRKLEATIIVLRVATHRFGTFDSNLELRIRELTTAQLEDFNEALFVDFSYTADLAAWLEEHGN</sequence>
<proteinExistence type="predicted"/>
<protein>
    <submittedName>
        <fullName evidence="2">DUF4351 domain-containing protein</fullName>
    </submittedName>
</protein>
<organism evidence="2 3">
    <name type="scientific">Iningainema tapete BLCC-T55</name>
    <dbReference type="NCBI Taxonomy" id="2748662"/>
    <lineage>
        <taxon>Bacteria</taxon>
        <taxon>Bacillati</taxon>
        <taxon>Cyanobacteriota</taxon>
        <taxon>Cyanophyceae</taxon>
        <taxon>Nostocales</taxon>
        <taxon>Scytonemataceae</taxon>
        <taxon>Iningainema tapete</taxon>
    </lineage>
</organism>
<dbReference type="AlphaFoldDB" id="A0A8J7CFF8"/>